<dbReference type="Proteomes" id="UP000325054">
    <property type="component" value="Unassembled WGS sequence"/>
</dbReference>
<accession>A0A5D4TV91</accession>
<sequence length="73" mass="8449">MADRMTKPVDRKAKPVDRMSNLADKTLNRLKEAAITLLAARLGSEEQPQKSIEIIEFRPFHCNFIRLFIYLMG</sequence>
<evidence type="ECO:0000313" key="1">
    <source>
        <dbReference type="EMBL" id="TYS78372.1"/>
    </source>
</evidence>
<proteinExistence type="predicted"/>
<evidence type="ECO:0000313" key="2">
    <source>
        <dbReference type="Proteomes" id="UP000325054"/>
    </source>
</evidence>
<dbReference type="RefSeq" id="WP_148991841.1">
    <property type="nucleotide sequence ID" value="NZ_VTEW01000008.1"/>
</dbReference>
<dbReference type="EMBL" id="VTEW01000008">
    <property type="protein sequence ID" value="TYS78372.1"/>
    <property type="molecule type" value="Genomic_DNA"/>
</dbReference>
<name>A0A5D4TV91_9BACI</name>
<reference evidence="1 2" key="1">
    <citation type="submission" date="2019-08" db="EMBL/GenBank/DDBJ databases">
        <title>Bacillus genomes from the desert of Cuatro Cienegas, Coahuila.</title>
        <authorList>
            <person name="Olmedo-Alvarez G."/>
        </authorList>
    </citation>
    <scope>NUCLEOTIDE SEQUENCE [LARGE SCALE GENOMIC DNA]</scope>
    <source>
        <strain evidence="1 2">CH451a_14T</strain>
    </source>
</reference>
<protein>
    <submittedName>
        <fullName evidence="1">Uncharacterized protein</fullName>
    </submittedName>
</protein>
<dbReference type="AlphaFoldDB" id="A0A5D4TV91"/>
<gene>
    <name evidence="1" type="ORF">FZC80_11445</name>
</gene>
<organism evidence="1 2">
    <name type="scientific">Rossellomorea aquimaris</name>
    <dbReference type="NCBI Taxonomy" id="189382"/>
    <lineage>
        <taxon>Bacteria</taxon>
        <taxon>Bacillati</taxon>
        <taxon>Bacillota</taxon>
        <taxon>Bacilli</taxon>
        <taxon>Bacillales</taxon>
        <taxon>Bacillaceae</taxon>
        <taxon>Rossellomorea</taxon>
    </lineage>
</organism>
<comment type="caution">
    <text evidence="1">The sequence shown here is derived from an EMBL/GenBank/DDBJ whole genome shotgun (WGS) entry which is preliminary data.</text>
</comment>